<dbReference type="GO" id="GO:0045111">
    <property type="term" value="C:intermediate filament cytoskeleton"/>
    <property type="evidence" value="ECO:0007669"/>
    <property type="project" value="TreeGrafter"/>
</dbReference>
<evidence type="ECO:0000313" key="4">
    <source>
        <dbReference type="Proteomes" id="UP000028990"/>
    </source>
</evidence>
<reference evidence="3 4" key="1">
    <citation type="submission" date="2013-11" db="EMBL/GenBank/DDBJ databases">
        <title>The Damaraland mole rat (Fukomys damarensis) genome and evolution of African mole rats.</title>
        <authorList>
            <person name="Gladyshev V.N."/>
            <person name="Fang X."/>
        </authorList>
    </citation>
    <scope>NUCLEOTIDE SEQUENCE [LARGE SCALE GENOMIC DNA]</scope>
    <source>
        <tissue evidence="3">Liver</tissue>
    </source>
</reference>
<dbReference type="EMBL" id="KN122008">
    <property type="protein sequence ID" value="KFO34230.1"/>
    <property type="molecule type" value="Genomic_DNA"/>
</dbReference>
<dbReference type="GO" id="GO:0060271">
    <property type="term" value="P:cilium assembly"/>
    <property type="evidence" value="ECO:0007669"/>
    <property type="project" value="TreeGrafter"/>
</dbReference>
<accession>A0A091DVE2</accession>
<feature type="region of interest" description="Disordered" evidence="2">
    <location>
        <begin position="1"/>
        <end position="26"/>
    </location>
</feature>
<dbReference type="GO" id="GO:0001764">
    <property type="term" value="P:neuron migration"/>
    <property type="evidence" value="ECO:0007669"/>
    <property type="project" value="TreeGrafter"/>
</dbReference>
<keyword evidence="1" id="KW-0175">Coiled coil</keyword>
<feature type="compositionally biased region" description="Polar residues" evidence="2">
    <location>
        <begin position="1"/>
        <end position="11"/>
    </location>
</feature>
<evidence type="ECO:0000313" key="3">
    <source>
        <dbReference type="EMBL" id="KFO34230.1"/>
    </source>
</evidence>
<organism evidence="3 4">
    <name type="scientific">Fukomys damarensis</name>
    <name type="common">Damaraland mole rat</name>
    <name type="synonym">Cryptomys damarensis</name>
    <dbReference type="NCBI Taxonomy" id="885580"/>
    <lineage>
        <taxon>Eukaryota</taxon>
        <taxon>Metazoa</taxon>
        <taxon>Chordata</taxon>
        <taxon>Craniata</taxon>
        <taxon>Vertebrata</taxon>
        <taxon>Euteleostomi</taxon>
        <taxon>Mammalia</taxon>
        <taxon>Eutheria</taxon>
        <taxon>Euarchontoglires</taxon>
        <taxon>Glires</taxon>
        <taxon>Rodentia</taxon>
        <taxon>Hystricomorpha</taxon>
        <taxon>Bathyergidae</taxon>
        <taxon>Fukomys</taxon>
    </lineage>
</organism>
<gene>
    <name evidence="3" type="ORF">H920_04359</name>
</gene>
<evidence type="ECO:0000256" key="2">
    <source>
        <dbReference type="SAM" id="MobiDB-lite"/>
    </source>
</evidence>
<dbReference type="AlphaFoldDB" id="A0A091DVE2"/>
<keyword evidence="4" id="KW-1185">Reference proteome</keyword>
<dbReference type="GO" id="GO:0005874">
    <property type="term" value="C:microtubule"/>
    <property type="evidence" value="ECO:0007669"/>
    <property type="project" value="TreeGrafter"/>
</dbReference>
<evidence type="ECO:0000256" key="1">
    <source>
        <dbReference type="SAM" id="Coils"/>
    </source>
</evidence>
<dbReference type="GO" id="GO:0005815">
    <property type="term" value="C:microtubule organizing center"/>
    <property type="evidence" value="ECO:0007669"/>
    <property type="project" value="TreeGrafter"/>
</dbReference>
<dbReference type="PANTHER" id="PTHR14332:SF3">
    <property type="entry name" value="DISRUPTED IN SCHIZOPHRENIA 1 PROTEIN"/>
    <property type="match status" value="1"/>
</dbReference>
<sequence>MGILTKNTGEGQSVAEGHDQEQKPPAAQTFTCSILCQDFDTFVPATRGHGPVLLEEELTREAGLRTALLVVTMNRASSDGAPGPLGSKSEPITQDSLHEALGRRHCLLQEKQQLQKEVEALEERMSVLEAKDQQLRREIEEQERELQWQGCGLAPLVVQLPRDQLQEVSEALRDTLASASQIPFYMEPPEAIRRCYNAPVLPSLPHGAVGSHFCTAKDLTEEIRTLTSEREGLEPILGRLWTLRSRTAGELGSVVEDHSRLTRELQLQEAVHKASSLLSIEWENPIWRVALLWDGLYLMLEKMDL</sequence>
<dbReference type="Proteomes" id="UP000028990">
    <property type="component" value="Unassembled WGS sequence"/>
</dbReference>
<protein>
    <submittedName>
        <fullName evidence="3">Disrupted in schizophrenia 1 protein</fullName>
    </submittedName>
</protein>
<name>A0A091DVE2_FUKDA</name>
<dbReference type="STRING" id="885580.ENSFDAP00000013749"/>
<feature type="coiled-coil region" evidence="1">
    <location>
        <begin position="97"/>
        <end position="145"/>
    </location>
</feature>
<dbReference type="PANTHER" id="PTHR14332">
    <property type="entry name" value="DISRUPTED IN SCHIZOPHRENIA 1 PROTEIN"/>
    <property type="match status" value="1"/>
</dbReference>
<proteinExistence type="predicted"/>
<dbReference type="InterPro" id="IPR026081">
    <property type="entry name" value="DISC1"/>
</dbReference>